<evidence type="ECO:0000259" key="2">
    <source>
        <dbReference type="Pfam" id="PF14018"/>
    </source>
</evidence>
<dbReference type="AlphaFoldDB" id="A0A5E7P8E9"/>
<feature type="transmembrane region" description="Helical" evidence="1">
    <location>
        <begin position="55"/>
        <end position="72"/>
    </location>
</feature>
<evidence type="ECO:0000256" key="1">
    <source>
        <dbReference type="SAM" id="Phobius"/>
    </source>
</evidence>
<reference evidence="3 4" key="1">
    <citation type="submission" date="2019-09" db="EMBL/GenBank/DDBJ databases">
        <authorList>
            <person name="Chandra G."/>
            <person name="Truman W A."/>
        </authorList>
    </citation>
    <scope>NUCLEOTIDE SEQUENCE [LARGE SCALE GENOMIC DNA]</scope>
    <source>
        <strain evidence="3">PS847</strain>
    </source>
</reference>
<organism evidence="3 4">
    <name type="scientific">Pseudomonas fluorescens</name>
    <dbReference type="NCBI Taxonomy" id="294"/>
    <lineage>
        <taxon>Bacteria</taxon>
        <taxon>Pseudomonadati</taxon>
        <taxon>Pseudomonadota</taxon>
        <taxon>Gammaproteobacteria</taxon>
        <taxon>Pseudomonadales</taxon>
        <taxon>Pseudomonadaceae</taxon>
        <taxon>Pseudomonas</taxon>
    </lineage>
</organism>
<feature type="domain" description="DUF4234" evidence="2">
    <location>
        <begin position="16"/>
        <end position="103"/>
    </location>
</feature>
<gene>
    <name evidence="3" type="ORF">PS847_05078</name>
</gene>
<sequence length="156" mass="17863">MSDISTLKEKNNLKTLHFILLTVVTMGLYSVVWLHKTTTVVEEVTQIKTLSQTGLVVYLALCGIGGIFFTVSDPRFMATGYAMTVIAQLIAIAWCFRVRRALRAYTLTQHNFEPRMNRLYSVLFAFYHINYCINDMARAKHKHDQKRQTPQESVAA</sequence>
<dbReference type="EMBL" id="CABVIC010000008">
    <property type="protein sequence ID" value="VVP45579.1"/>
    <property type="molecule type" value="Genomic_DNA"/>
</dbReference>
<dbReference type="InterPro" id="IPR025328">
    <property type="entry name" value="DUF4234"/>
</dbReference>
<keyword evidence="1" id="KW-0472">Membrane</keyword>
<feature type="transmembrane region" description="Helical" evidence="1">
    <location>
        <begin position="78"/>
        <end position="96"/>
    </location>
</feature>
<dbReference type="RefSeq" id="WP_150638622.1">
    <property type="nucleotide sequence ID" value="NZ_CABVIC010000008.1"/>
</dbReference>
<keyword evidence="1" id="KW-0812">Transmembrane</keyword>
<dbReference type="Pfam" id="PF14018">
    <property type="entry name" value="DUF4234"/>
    <property type="match status" value="1"/>
</dbReference>
<accession>A0A5E7P8E9</accession>
<feature type="transmembrane region" description="Helical" evidence="1">
    <location>
        <begin position="15"/>
        <end position="34"/>
    </location>
</feature>
<proteinExistence type="predicted"/>
<protein>
    <recommendedName>
        <fullName evidence="2">DUF4234 domain-containing protein</fullName>
    </recommendedName>
</protein>
<name>A0A5E7P8E9_PSEFL</name>
<evidence type="ECO:0000313" key="3">
    <source>
        <dbReference type="EMBL" id="VVP45579.1"/>
    </source>
</evidence>
<evidence type="ECO:0000313" key="4">
    <source>
        <dbReference type="Proteomes" id="UP000326067"/>
    </source>
</evidence>
<keyword evidence="1" id="KW-1133">Transmembrane helix</keyword>
<dbReference type="Proteomes" id="UP000326067">
    <property type="component" value="Unassembled WGS sequence"/>
</dbReference>